<feature type="transmembrane region" description="Helical" evidence="6">
    <location>
        <begin position="299"/>
        <end position="320"/>
    </location>
</feature>
<feature type="transmembrane region" description="Helical" evidence="6">
    <location>
        <begin position="242"/>
        <end position="260"/>
    </location>
</feature>
<dbReference type="InterPro" id="IPR011623">
    <property type="entry name" value="7TMR_DISM_rcpt_extracell_dom1"/>
</dbReference>
<comment type="catalytic activity">
    <reaction evidence="1">
        <text>ATP + protein L-histidine = ADP + protein N-phospho-L-histidine.</text>
        <dbReference type="EC" id="2.7.13.3"/>
    </reaction>
</comment>
<dbReference type="EMBL" id="CP150496">
    <property type="protein sequence ID" value="WYW55964.1"/>
    <property type="molecule type" value="Genomic_DNA"/>
</dbReference>
<dbReference type="Gene3D" id="3.30.565.10">
    <property type="entry name" value="Histidine kinase-like ATPase, C-terminal domain"/>
    <property type="match status" value="1"/>
</dbReference>
<evidence type="ECO:0000256" key="4">
    <source>
        <dbReference type="ARBA" id="ARBA00022777"/>
    </source>
</evidence>
<dbReference type="SUPFAM" id="SSF55874">
    <property type="entry name" value="ATPase domain of HSP90 chaperone/DNA topoisomerase II/histidine kinase"/>
    <property type="match status" value="1"/>
</dbReference>
<feature type="transmembrane region" description="Helical" evidence="6">
    <location>
        <begin position="272"/>
        <end position="293"/>
    </location>
</feature>
<evidence type="ECO:0000313" key="8">
    <source>
        <dbReference type="EMBL" id="WYW55964.1"/>
    </source>
</evidence>
<dbReference type="Gene3D" id="2.60.40.2380">
    <property type="match status" value="1"/>
</dbReference>
<feature type="transmembrane region" description="Helical" evidence="6">
    <location>
        <begin position="175"/>
        <end position="198"/>
    </location>
</feature>
<dbReference type="GO" id="GO:0005524">
    <property type="term" value="F:ATP binding"/>
    <property type="evidence" value="ECO:0007669"/>
    <property type="project" value="UniProtKB-KW"/>
</dbReference>
<dbReference type="RefSeq" id="WP_340933725.1">
    <property type="nucleotide sequence ID" value="NZ_CP150496.1"/>
</dbReference>
<keyword evidence="6" id="KW-1133">Transmembrane helix</keyword>
<feature type="domain" description="Histidine kinase" evidence="7">
    <location>
        <begin position="517"/>
        <end position="605"/>
    </location>
</feature>
<keyword evidence="6" id="KW-0812">Transmembrane</keyword>
<accession>A0ABZ2TS66</accession>
<evidence type="ECO:0000313" key="9">
    <source>
        <dbReference type="Proteomes" id="UP001491088"/>
    </source>
</evidence>
<dbReference type="Proteomes" id="UP001491088">
    <property type="component" value="Chromosome"/>
</dbReference>
<dbReference type="InterPro" id="IPR050482">
    <property type="entry name" value="Sensor_HK_TwoCompSys"/>
</dbReference>
<organism evidence="8 9">
    <name type="scientific">Polaribacter marinaquae</name>
    <dbReference type="NCBI Taxonomy" id="1642819"/>
    <lineage>
        <taxon>Bacteria</taxon>
        <taxon>Pseudomonadati</taxon>
        <taxon>Bacteroidota</taxon>
        <taxon>Flavobacteriia</taxon>
        <taxon>Flavobacteriales</taxon>
        <taxon>Flavobacteriaceae</taxon>
    </lineage>
</organism>
<evidence type="ECO:0000256" key="1">
    <source>
        <dbReference type="ARBA" id="ARBA00000085"/>
    </source>
</evidence>
<feature type="transmembrane region" description="Helical" evidence="6">
    <location>
        <begin position="205"/>
        <end position="230"/>
    </location>
</feature>
<name>A0ABZ2TS66_9FLAO</name>
<reference evidence="8 9" key="1">
    <citation type="submission" date="2024-03" db="EMBL/GenBank/DDBJ databases">
        <authorList>
            <person name="Cao K."/>
        </authorList>
    </citation>
    <scope>NUCLEOTIDE SEQUENCE [LARGE SCALE GENOMIC DNA]</scope>
    <source>
        <strain evidence="8 9">MCCC 1K00696</strain>
    </source>
</reference>
<dbReference type="InterPro" id="IPR003594">
    <property type="entry name" value="HATPase_dom"/>
</dbReference>
<keyword evidence="3" id="KW-0808">Transferase</keyword>
<dbReference type="EC" id="2.7.13.3" evidence="2"/>
<keyword evidence="8" id="KW-0067">ATP-binding</keyword>
<gene>
    <name evidence="8" type="ORF">WG950_01625</name>
</gene>
<evidence type="ECO:0000256" key="3">
    <source>
        <dbReference type="ARBA" id="ARBA00022679"/>
    </source>
</evidence>
<keyword evidence="6" id="KW-0472">Membrane</keyword>
<dbReference type="CDD" id="cd16917">
    <property type="entry name" value="HATPase_UhpB-NarQ-NarX-like"/>
    <property type="match status" value="1"/>
</dbReference>
<dbReference type="Pfam" id="PF02518">
    <property type="entry name" value="HATPase_c"/>
    <property type="match status" value="1"/>
</dbReference>
<evidence type="ECO:0000256" key="6">
    <source>
        <dbReference type="SAM" id="Phobius"/>
    </source>
</evidence>
<dbReference type="SMART" id="SM00387">
    <property type="entry name" value="HATPase_c"/>
    <property type="match status" value="1"/>
</dbReference>
<dbReference type="PANTHER" id="PTHR24421:SF10">
    <property type="entry name" value="NITRATE_NITRITE SENSOR PROTEIN NARQ"/>
    <property type="match status" value="1"/>
</dbReference>
<evidence type="ECO:0000259" key="7">
    <source>
        <dbReference type="PROSITE" id="PS50109"/>
    </source>
</evidence>
<keyword evidence="8" id="KW-0547">Nucleotide-binding</keyword>
<dbReference type="InterPro" id="IPR005467">
    <property type="entry name" value="His_kinase_dom"/>
</dbReference>
<evidence type="ECO:0000256" key="2">
    <source>
        <dbReference type="ARBA" id="ARBA00012438"/>
    </source>
</evidence>
<dbReference type="Pfam" id="PF07696">
    <property type="entry name" value="7TMR-DISMED2"/>
    <property type="match status" value="1"/>
</dbReference>
<dbReference type="PANTHER" id="PTHR24421">
    <property type="entry name" value="NITRATE/NITRITE SENSOR PROTEIN NARX-RELATED"/>
    <property type="match status" value="1"/>
</dbReference>
<dbReference type="InterPro" id="IPR036890">
    <property type="entry name" value="HATPase_C_sf"/>
</dbReference>
<dbReference type="Pfam" id="PF07695">
    <property type="entry name" value="7TMR-DISM_7TM"/>
    <property type="match status" value="1"/>
</dbReference>
<dbReference type="PROSITE" id="PS50109">
    <property type="entry name" value="HIS_KIN"/>
    <property type="match status" value="1"/>
</dbReference>
<sequence length="605" mass="70929">MKKITLLFFIHIFSFISAQEKQKSVYDDLKYFDTKEQNLSILEIIHNYESGEFQKEENQKIYKILNGKTFWYHFSLDNTSKKIDKKYFTIANTYLDFGKVYLKKGNKIDTLSSVSYNELFPHKNIFYRNPVWKIETDSILKTDVFLRIKNSTGRTRLALYLENENDFLKRVQSEYFYFGLFIAFLISMTLILVFFAVLKKEYAVLFYAAYIVTVFFEFLAGKGLGVQYIWSDSVFLINNVRSFSQTIGVLCMGLFYLNFYKLNANQKISKRIFKWGAYFTIPFVLLYVYKFFFGGFINLYLYVWTVLKIIAFIWVLNHIYLTIKKQLPLYLVIAFIVPILAVINGQIMNPEVHNTLAIKYSGPNIYYLALSLEILLFTRYIFGTVIDTQRSYFKLKKVSDELKYNFQNKTLEVQQQERNKLVNNVHDTFGGYLEALKLRLLQKADNTPEKVQEILDAFYKDYRYLLNSLYAPKINSENFISSLIEFCEKLDKLTNQKISHNFNLDGIDLPQDKCVHIYRIISELTTNAIKHSKSTIININIHQQKNKVVFIEVKDDGIGFNTDKISDSSFGLNSIRERVSQLKGTLNIISDKTGSTFKIEILVND</sequence>
<proteinExistence type="predicted"/>
<protein>
    <recommendedName>
        <fullName evidence="2">histidine kinase</fullName>
        <ecNumber evidence="2">2.7.13.3</ecNumber>
    </recommendedName>
</protein>
<keyword evidence="5" id="KW-0902">Two-component regulatory system</keyword>
<evidence type="ECO:0000256" key="5">
    <source>
        <dbReference type="ARBA" id="ARBA00023012"/>
    </source>
</evidence>
<feature type="transmembrane region" description="Helical" evidence="6">
    <location>
        <begin position="365"/>
        <end position="386"/>
    </location>
</feature>
<feature type="transmembrane region" description="Helical" evidence="6">
    <location>
        <begin position="327"/>
        <end position="345"/>
    </location>
</feature>
<dbReference type="InterPro" id="IPR011622">
    <property type="entry name" value="7TMR_DISM_rcpt_extracell_dom2"/>
</dbReference>
<keyword evidence="9" id="KW-1185">Reference proteome</keyword>
<keyword evidence="4" id="KW-0418">Kinase</keyword>